<comment type="caution">
    <text evidence="1">The sequence shown here is derived from an EMBL/GenBank/DDBJ whole genome shotgun (WGS) entry which is preliminary data.</text>
</comment>
<dbReference type="AlphaFoldDB" id="X0ZMX6"/>
<dbReference type="EMBL" id="BART01006879">
    <property type="protein sequence ID" value="GAG71100.1"/>
    <property type="molecule type" value="Genomic_DNA"/>
</dbReference>
<proteinExistence type="predicted"/>
<reference evidence="1" key="1">
    <citation type="journal article" date="2014" name="Front. Microbiol.">
        <title>High frequency of phylogenetically diverse reductive dehalogenase-homologous genes in deep subseafloor sedimentary metagenomes.</title>
        <authorList>
            <person name="Kawai M."/>
            <person name="Futagami T."/>
            <person name="Toyoda A."/>
            <person name="Takaki Y."/>
            <person name="Nishi S."/>
            <person name="Hori S."/>
            <person name="Arai W."/>
            <person name="Tsubouchi T."/>
            <person name="Morono Y."/>
            <person name="Uchiyama I."/>
            <person name="Ito T."/>
            <person name="Fujiyama A."/>
            <person name="Inagaki F."/>
            <person name="Takami H."/>
        </authorList>
    </citation>
    <scope>NUCLEOTIDE SEQUENCE</scope>
    <source>
        <strain evidence="1">Expedition CK06-06</strain>
    </source>
</reference>
<name>X0ZMX6_9ZZZZ</name>
<protein>
    <submittedName>
        <fullName evidence="1">Uncharacterized protein</fullName>
    </submittedName>
</protein>
<gene>
    <name evidence="1" type="ORF">S01H4_15700</name>
</gene>
<organism evidence="1">
    <name type="scientific">marine sediment metagenome</name>
    <dbReference type="NCBI Taxonomy" id="412755"/>
    <lineage>
        <taxon>unclassified sequences</taxon>
        <taxon>metagenomes</taxon>
        <taxon>ecological metagenomes</taxon>
    </lineage>
</organism>
<accession>X0ZMX6</accession>
<sequence>MEYYHREFLKLPIPYRNVLGSKNISKIVFKNLWMCEECNKFVDTQDTTYICDDRVGQMFICSSCNPIDKSD</sequence>
<evidence type="ECO:0000313" key="1">
    <source>
        <dbReference type="EMBL" id="GAG71100.1"/>
    </source>
</evidence>